<evidence type="ECO:0000256" key="1">
    <source>
        <dbReference type="ARBA" id="ARBA00004167"/>
    </source>
</evidence>
<comment type="subcellular location">
    <subcellularLocation>
        <location evidence="1">Membrane</location>
        <topology evidence="1">Single-pass membrane protein</topology>
    </subcellularLocation>
</comment>
<accession>A0A7E6FTJ8</accession>
<dbReference type="AlphaFoldDB" id="A0A7E6FTJ8"/>
<dbReference type="GO" id="GO:0005886">
    <property type="term" value="C:plasma membrane"/>
    <property type="evidence" value="ECO:0007669"/>
    <property type="project" value="TreeGrafter"/>
</dbReference>
<evidence type="ECO:0000256" key="4">
    <source>
        <dbReference type="ARBA" id="ARBA00023180"/>
    </source>
</evidence>
<keyword evidence="5" id="KW-0106">Calcium</keyword>
<keyword evidence="3" id="KW-0472">Membrane</keyword>
<dbReference type="PROSITE" id="PS50268">
    <property type="entry name" value="CADHERIN_2"/>
    <property type="match status" value="2"/>
</dbReference>
<feature type="signal peptide" evidence="6">
    <location>
        <begin position="1"/>
        <end position="30"/>
    </location>
</feature>
<keyword evidence="8" id="KW-1185">Reference proteome</keyword>
<dbReference type="CDD" id="cd11304">
    <property type="entry name" value="Cadherin_repeat"/>
    <property type="match status" value="1"/>
</dbReference>
<keyword evidence="3" id="KW-1133">Transmembrane helix</keyword>
<dbReference type="SUPFAM" id="SSF49313">
    <property type="entry name" value="Cadherin-like"/>
    <property type="match status" value="1"/>
</dbReference>
<evidence type="ECO:0000256" key="6">
    <source>
        <dbReference type="SAM" id="SignalP"/>
    </source>
</evidence>
<dbReference type="KEGG" id="osn:115225143"/>
<evidence type="ECO:0000259" key="7">
    <source>
        <dbReference type="PROSITE" id="PS50268"/>
    </source>
</evidence>
<proteinExistence type="predicted"/>
<keyword evidence="6" id="KW-0732">Signal</keyword>
<sequence>MDLAISNKILSKMLSIIFIGLLLMLGTVEAATSDLPQQIKVKENQNPGTVVVTVEVTGNNFPKLILVGDILKYIKVVDNPSCTNTASCNKFDLVTIKEIDREKVPNGFVLFTPEFMDGSVGGLCALIILDENDNVPVFGSQCYKATIPEDFPVNNTIPNLQITAIDADYNPIQEYSLIPAGQNSKGIEDYMKIDKYKGVITVVKALDYETRNFLNIQYKYLMKCLQQMLLYGSKLRMFKICHQHLYIPVVLRKSRKIQTRELSSLQ</sequence>
<dbReference type="GO" id="GO:0005509">
    <property type="term" value="F:calcium ion binding"/>
    <property type="evidence" value="ECO:0007669"/>
    <property type="project" value="UniProtKB-UniRule"/>
</dbReference>
<organism evidence="8 9">
    <name type="scientific">Octopus sinensis</name>
    <name type="common">East Asian common octopus</name>
    <dbReference type="NCBI Taxonomy" id="2607531"/>
    <lineage>
        <taxon>Eukaryota</taxon>
        <taxon>Metazoa</taxon>
        <taxon>Spiralia</taxon>
        <taxon>Lophotrochozoa</taxon>
        <taxon>Mollusca</taxon>
        <taxon>Cephalopoda</taxon>
        <taxon>Coleoidea</taxon>
        <taxon>Octopodiformes</taxon>
        <taxon>Octopoda</taxon>
        <taxon>Incirrata</taxon>
        <taxon>Octopodidae</taxon>
        <taxon>Octopus</taxon>
    </lineage>
</organism>
<feature type="chain" id="PRO_5028933265" evidence="6">
    <location>
        <begin position="31"/>
        <end position="266"/>
    </location>
</feature>
<keyword evidence="4" id="KW-0325">Glycoprotein</keyword>
<evidence type="ECO:0000256" key="3">
    <source>
        <dbReference type="ARBA" id="ARBA00022989"/>
    </source>
</evidence>
<evidence type="ECO:0000313" key="8">
    <source>
        <dbReference type="Proteomes" id="UP000515154"/>
    </source>
</evidence>
<dbReference type="Gene3D" id="2.60.40.60">
    <property type="entry name" value="Cadherins"/>
    <property type="match status" value="2"/>
</dbReference>
<dbReference type="PANTHER" id="PTHR24028">
    <property type="entry name" value="CADHERIN-87A"/>
    <property type="match status" value="1"/>
</dbReference>
<dbReference type="GO" id="GO:0007156">
    <property type="term" value="P:homophilic cell adhesion via plasma membrane adhesion molecules"/>
    <property type="evidence" value="ECO:0007669"/>
    <property type="project" value="InterPro"/>
</dbReference>
<name>A0A7E6FTJ8_9MOLL</name>
<dbReference type="InterPro" id="IPR050174">
    <property type="entry name" value="Protocadherin/Cadherin-CA"/>
</dbReference>
<dbReference type="RefSeq" id="XP_036370914.1">
    <property type="nucleotide sequence ID" value="XM_036515021.1"/>
</dbReference>
<gene>
    <name evidence="9" type="primary">LOC115225143</name>
</gene>
<evidence type="ECO:0000313" key="9">
    <source>
        <dbReference type="RefSeq" id="XP_036370914.1"/>
    </source>
</evidence>
<evidence type="ECO:0000256" key="5">
    <source>
        <dbReference type="PROSITE-ProRule" id="PRU00043"/>
    </source>
</evidence>
<dbReference type="Proteomes" id="UP000515154">
    <property type="component" value="Linkage group LG2"/>
</dbReference>
<keyword evidence="2" id="KW-0812">Transmembrane</keyword>
<reference evidence="9" key="1">
    <citation type="submission" date="2025-08" db="UniProtKB">
        <authorList>
            <consortium name="RefSeq"/>
        </authorList>
    </citation>
    <scope>IDENTIFICATION</scope>
</reference>
<dbReference type="InterPro" id="IPR015919">
    <property type="entry name" value="Cadherin-like_sf"/>
</dbReference>
<dbReference type="InterPro" id="IPR002126">
    <property type="entry name" value="Cadherin-like_dom"/>
</dbReference>
<dbReference type="PANTHER" id="PTHR24028:SF328">
    <property type="entry name" value="CADHERIN-3"/>
    <property type="match status" value="1"/>
</dbReference>
<feature type="domain" description="Cadherin" evidence="7">
    <location>
        <begin position="139"/>
        <end position="216"/>
    </location>
</feature>
<protein>
    <submittedName>
        <fullName evidence="9">Protocadherin gamma-A1-like isoform X1</fullName>
    </submittedName>
</protein>
<evidence type="ECO:0000256" key="2">
    <source>
        <dbReference type="ARBA" id="ARBA00022692"/>
    </source>
</evidence>
<dbReference type="PRINTS" id="PR00205">
    <property type="entry name" value="CADHERIN"/>
</dbReference>
<feature type="domain" description="Cadherin" evidence="7">
    <location>
        <begin position="33"/>
        <end position="138"/>
    </location>
</feature>